<feature type="region of interest" description="Disordered" evidence="9">
    <location>
        <begin position="391"/>
        <end position="453"/>
    </location>
</feature>
<keyword evidence="7" id="KW-0539">Nucleus</keyword>
<evidence type="ECO:0000256" key="9">
    <source>
        <dbReference type="SAM" id="MobiDB-lite"/>
    </source>
</evidence>
<dbReference type="PANTHER" id="PTHR13415">
    <property type="entry name" value="NUCLEAR FACTOR-RELATED"/>
    <property type="match status" value="1"/>
</dbReference>
<dbReference type="Proteomes" id="UP001209878">
    <property type="component" value="Unassembled WGS sequence"/>
</dbReference>
<dbReference type="GO" id="GO:0034472">
    <property type="term" value="P:snRNA 3'-end processing"/>
    <property type="evidence" value="ECO:0007669"/>
    <property type="project" value="TreeGrafter"/>
</dbReference>
<evidence type="ECO:0000256" key="2">
    <source>
        <dbReference type="ARBA" id="ARBA00006009"/>
    </source>
</evidence>
<dbReference type="InterPro" id="IPR051776">
    <property type="entry name" value="Integrator_subunit_12"/>
</dbReference>
<feature type="compositionally biased region" description="Acidic residues" evidence="9">
    <location>
        <begin position="176"/>
        <end position="188"/>
    </location>
</feature>
<evidence type="ECO:0000256" key="1">
    <source>
        <dbReference type="ARBA" id="ARBA00004123"/>
    </source>
</evidence>
<dbReference type="GO" id="GO:0008270">
    <property type="term" value="F:zinc ion binding"/>
    <property type="evidence" value="ECO:0007669"/>
    <property type="project" value="UniProtKB-KW"/>
</dbReference>
<evidence type="ECO:0000256" key="8">
    <source>
        <dbReference type="PROSITE-ProRule" id="PRU00146"/>
    </source>
</evidence>
<comment type="subcellular location">
    <subcellularLocation>
        <location evidence="1">Nucleus</location>
    </subcellularLocation>
</comment>
<dbReference type="InterPro" id="IPR019786">
    <property type="entry name" value="Zinc_finger_PHD-type_CS"/>
</dbReference>
<dbReference type="GO" id="GO:0160240">
    <property type="term" value="P:RNA polymerase II transcription initiation surveillance"/>
    <property type="evidence" value="ECO:0007669"/>
    <property type="project" value="UniProtKB-ARBA"/>
</dbReference>
<dbReference type="PROSITE" id="PS50016">
    <property type="entry name" value="ZF_PHD_2"/>
    <property type="match status" value="1"/>
</dbReference>
<keyword evidence="6" id="KW-0862">Zinc</keyword>
<dbReference type="PROSITE" id="PS01359">
    <property type="entry name" value="ZF_PHD_1"/>
    <property type="match status" value="1"/>
</dbReference>
<feature type="compositionally biased region" description="Low complexity" evidence="9">
    <location>
        <begin position="413"/>
        <end position="429"/>
    </location>
</feature>
<keyword evidence="12" id="KW-1185">Reference proteome</keyword>
<dbReference type="PANTHER" id="PTHR13415:SF2">
    <property type="entry name" value="INTEGRATOR COMPLEX SUBUNIT 12"/>
    <property type="match status" value="1"/>
</dbReference>
<dbReference type="InterPro" id="IPR011011">
    <property type="entry name" value="Znf_FYVE_PHD"/>
</dbReference>
<evidence type="ECO:0000313" key="12">
    <source>
        <dbReference type="Proteomes" id="UP001209878"/>
    </source>
</evidence>
<evidence type="ECO:0000256" key="3">
    <source>
        <dbReference type="ARBA" id="ARBA00016814"/>
    </source>
</evidence>
<dbReference type="InterPro" id="IPR001965">
    <property type="entry name" value="Znf_PHD"/>
</dbReference>
<feature type="compositionally biased region" description="Basic and acidic residues" evidence="9">
    <location>
        <begin position="116"/>
        <end position="168"/>
    </location>
</feature>
<dbReference type="SUPFAM" id="SSF57903">
    <property type="entry name" value="FYVE/PHD zinc finger"/>
    <property type="match status" value="1"/>
</dbReference>
<proteinExistence type="inferred from homology"/>
<dbReference type="Gene3D" id="3.30.40.10">
    <property type="entry name" value="Zinc/RING finger domain, C3HC4 (zinc finger)"/>
    <property type="match status" value="1"/>
</dbReference>
<dbReference type="InterPro" id="IPR039054">
    <property type="entry name" value="Int12_PHD"/>
</dbReference>
<gene>
    <name evidence="11" type="ORF">NP493_486g00029</name>
</gene>
<dbReference type="SMART" id="SM00249">
    <property type="entry name" value="PHD"/>
    <property type="match status" value="1"/>
</dbReference>
<dbReference type="EMBL" id="JAODUO010000485">
    <property type="protein sequence ID" value="KAK2179520.1"/>
    <property type="molecule type" value="Genomic_DNA"/>
</dbReference>
<evidence type="ECO:0000256" key="5">
    <source>
        <dbReference type="ARBA" id="ARBA00022771"/>
    </source>
</evidence>
<feature type="region of interest" description="Disordered" evidence="9">
    <location>
        <begin position="100"/>
        <end position="200"/>
    </location>
</feature>
<dbReference type="GO" id="GO:0160232">
    <property type="term" value="C:INTAC complex"/>
    <property type="evidence" value="ECO:0007669"/>
    <property type="project" value="UniProtKB-ARBA"/>
</dbReference>
<evidence type="ECO:0000256" key="6">
    <source>
        <dbReference type="ARBA" id="ARBA00022833"/>
    </source>
</evidence>
<dbReference type="InterPro" id="IPR013083">
    <property type="entry name" value="Znf_RING/FYVE/PHD"/>
</dbReference>
<evidence type="ECO:0000313" key="11">
    <source>
        <dbReference type="EMBL" id="KAK2179520.1"/>
    </source>
</evidence>
<dbReference type="Pfam" id="PF00628">
    <property type="entry name" value="PHD"/>
    <property type="match status" value="1"/>
</dbReference>
<protein>
    <recommendedName>
        <fullName evidence="3">Integrator complex subunit 12</fullName>
    </recommendedName>
</protein>
<evidence type="ECO:0000256" key="7">
    <source>
        <dbReference type="ARBA" id="ARBA00023242"/>
    </source>
</evidence>
<dbReference type="InterPro" id="IPR019787">
    <property type="entry name" value="Znf_PHD-finger"/>
</dbReference>
<evidence type="ECO:0000259" key="10">
    <source>
        <dbReference type="PROSITE" id="PS50016"/>
    </source>
</evidence>
<dbReference type="CDD" id="cd15501">
    <property type="entry name" value="PHD_Int12"/>
    <property type="match status" value="1"/>
</dbReference>
<keyword evidence="4" id="KW-0479">Metal-binding</keyword>
<evidence type="ECO:0000256" key="4">
    <source>
        <dbReference type="ARBA" id="ARBA00022723"/>
    </source>
</evidence>
<dbReference type="AlphaFoldDB" id="A0AAD9KZ21"/>
<organism evidence="11 12">
    <name type="scientific">Ridgeia piscesae</name>
    <name type="common">Tubeworm</name>
    <dbReference type="NCBI Taxonomy" id="27915"/>
    <lineage>
        <taxon>Eukaryota</taxon>
        <taxon>Metazoa</taxon>
        <taxon>Spiralia</taxon>
        <taxon>Lophotrochozoa</taxon>
        <taxon>Annelida</taxon>
        <taxon>Polychaeta</taxon>
        <taxon>Sedentaria</taxon>
        <taxon>Canalipalpata</taxon>
        <taxon>Sabellida</taxon>
        <taxon>Siboglinidae</taxon>
        <taxon>Ridgeia</taxon>
    </lineage>
</organism>
<feature type="compositionally biased region" description="Basic and acidic residues" evidence="9">
    <location>
        <begin position="444"/>
        <end position="453"/>
    </location>
</feature>
<accession>A0AAD9KZ21</accession>
<dbReference type="GO" id="GO:0032039">
    <property type="term" value="C:integrator complex"/>
    <property type="evidence" value="ECO:0007669"/>
    <property type="project" value="UniProtKB-ARBA"/>
</dbReference>
<keyword evidence="5 8" id="KW-0863">Zinc-finger</keyword>
<feature type="domain" description="PHD-type" evidence="10">
    <location>
        <begin position="209"/>
        <end position="265"/>
    </location>
</feature>
<name>A0AAD9KZ21_RIDPI</name>
<comment type="similarity">
    <text evidence="2">Belongs to the Integrator subunit 12 family.</text>
</comment>
<dbReference type="FunFam" id="3.30.40.10:FF:000101">
    <property type="entry name" value="Integrator complex subunit 12"/>
    <property type="match status" value="1"/>
</dbReference>
<sequence length="453" mass="50743">MTAVELDPLFVRALKLLQSKSKDAADQLKQMHDDIISQRKLGVQEKKIDEFKEGSRSVDRSSHKKEVEFLKLGDTEKRSLESLHIHVMVTLQLKHDSTEANPVKKLKSDLGYSHQKPSESSRSGREPDKEQEHAQHKEQGSEKAKERMKTKLSKEREERTVKKEEVKRTVAVISSSEEEDDSDTEEESPSPSKNTNKYDTEDFGLDMDDIACVVCKQFKITSVNQLVECQECHSLYHQECHRPPVTSKNVSDPRFVWYCSRCSKNLKKMVNKPLKTKPVPFQFTKDPVQASKTKLDHSLQQAFRRVDTTKSSLLKESAARPMKGLQGMATLAANLSGKLGGDSTKHPKGESKFLVSTAKADAVKPSLPGKSDTSKFSTSAFSRLEAPKSTSSFSAKLDASKPRSSEPAKVVKSLSSSSTGRMSQSSMMSADKRFAMMKKKAQKKLNERKSSLK</sequence>
<reference evidence="11" key="1">
    <citation type="journal article" date="2023" name="Mol. Biol. Evol.">
        <title>Third-Generation Sequencing Reveals the Adaptive Role of the Epigenome in Three Deep-Sea Polychaetes.</title>
        <authorList>
            <person name="Perez M."/>
            <person name="Aroh O."/>
            <person name="Sun Y."/>
            <person name="Lan Y."/>
            <person name="Juniper S.K."/>
            <person name="Young C.R."/>
            <person name="Angers B."/>
            <person name="Qian P.Y."/>
        </authorList>
    </citation>
    <scope>NUCLEOTIDE SEQUENCE</scope>
    <source>
        <strain evidence="11">R07B-5</strain>
    </source>
</reference>
<comment type="caution">
    <text evidence="11">The sequence shown here is derived from an EMBL/GenBank/DDBJ whole genome shotgun (WGS) entry which is preliminary data.</text>
</comment>